<evidence type="ECO:0000256" key="7">
    <source>
        <dbReference type="ARBA" id="ARBA00022691"/>
    </source>
</evidence>
<evidence type="ECO:0000256" key="10">
    <source>
        <dbReference type="ARBA" id="ARBA00023015"/>
    </source>
</evidence>
<feature type="compositionally biased region" description="Acidic residues" evidence="17">
    <location>
        <begin position="124"/>
        <end position="134"/>
    </location>
</feature>
<keyword evidence="10 15" id="KW-0805">Transcription regulation</keyword>
<dbReference type="Pfam" id="PF08123">
    <property type="entry name" value="DOT1"/>
    <property type="match status" value="1"/>
</dbReference>
<dbReference type="GO" id="GO:0042393">
    <property type="term" value="F:histone binding"/>
    <property type="evidence" value="ECO:0007669"/>
    <property type="project" value="InterPro"/>
</dbReference>
<dbReference type="Proteomes" id="UP001303889">
    <property type="component" value="Unassembled WGS sequence"/>
</dbReference>
<organism evidence="19 20">
    <name type="scientific">Staphylotrichum tortipilum</name>
    <dbReference type="NCBI Taxonomy" id="2831512"/>
    <lineage>
        <taxon>Eukaryota</taxon>
        <taxon>Fungi</taxon>
        <taxon>Dikarya</taxon>
        <taxon>Ascomycota</taxon>
        <taxon>Pezizomycotina</taxon>
        <taxon>Sordariomycetes</taxon>
        <taxon>Sordariomycetidae</taxon>
        <taxon>Sordariales</taxon>
        <taxon>Chaetomiaceae</taxon>
        <taxon>Staphylotrichum</taxon>
    </lineage>
</organism>
<reference evidence="19" key="2">
    <citation type="submission" date="2023-05" db="EMBL/GenBank/DDBJ databases">
        <authorList>
            <consortium name="Lawrence Berkeley National Laboratory"/>
            <person name="Steindorff A."/>
            <person name="Hensen N."/>
            <person name="Bonometti L."/>
            <person name="Westerberg I."/>
            <person name="Brannstrom I.O."/>
            <person name="Guillou S."/>
            <person name="Cros-Aarteil S."/>
            <person name="Calhoun S."/>
            <person name="Haridas S."/>
            <person name="Kuo A."/>
            <person name="Mondo S."/>
            <person name="Pangilinan J."/>
            <person name="Riley R."/>
            <person name="Labutti K."/>
            <person name="Andreopoulos B."/>
            <person name="Lipzen A."/>
            <person name="Chen C."/>
            <person name="Yanf M."/>
            <person name="Daum C."/>
            <person name="Ng V."/>
            <person name="Clum A."/>
            <person name="Ohm R."/>
            <person name="Martin F."/>
            <person name="Silar P."/>
            <person name="Natvig D."/>
            <person name="Lalanne C."/>
            <person name="Gautier V."/>
            <person name="Ament-Velasquez S.L."/>
            <person name="Kruys A."/>
            <person name="Hutchinson M.I."/>
            <person name="Powell A.J."/>
            <person name="Barry K."/>
            <person name="Miller A.N."/>
            <person name="Grigoriev I.V."/>
            <person name="Debuchy R."/>
            <person name="Gladieux P."/>
            <person name="Thoren M.H."/>
            <person name="Johannesson H."/>
        </authorList>
    </citation>
    <scope>NUCLEOTIDE SEQUENCE</scope>
    <source>
        <strain evidence="19">CBS 103.79</strain>
    </source>
</reference>
<dbReference type="GO" id="GO:0000786">
    <property type="term" value="C:nucleosome"/>
    <property type="evidence" value="ECO:0007669"/>
    <property type="project" value="InterPro"/>
</dbReference>
<dbReference type="InterPro" id="IPR029063">
    <property type="entry name" value="SAM-dependent_MTases_sf"/>
</dbReference>
<evidence type="ECO:0000256" key="5">
    <source>
        <dbReference type="ARBA" id="ARBA00022603"/>
    </source>
</evidence>
<evidence type="ECO:0000313" key="19">
    <source>
        <dbReference type="EMBL" id="KAK3904343.1"/>
    </source>
</evidence>
<dbReference type="InterPro" id="IPR030445">
    <property type="entry name" value="H3-K79_meTrfase"/>
</dbReference>
<name>A0AAN6MQX5_9PEZI</name>
<dbReference type="GO" id="GO:0032259">
    <property type="term" value="P:methylation"/>
    <property type="evidence" value="ECO:0007669"/>
    <property type="project" value="UniProtKB-KW"/>
</dbReference>
<feature type="binding site" evidence="16">
    <location>
        <begin position="356"/>
        <end position="365"/>
    </location>
    <ligand>
        <name>S-adenosyl-L-methionine</name>
        <dbReference type="ChEBI" id="CHEBI:59789"/>
    </ligand>
</feature>
<keyword evidence="6 15" id="KW-0808">Transferase</keyword>
<dbReference type="GO" id="GO:0006281">
    <property type="term" value="P:DNA repair"/>
    <property type="evidence" value="ECO:0007669"/>
    <property type="project" value="InterPro"/>
</dbReference>
<keyword evidence="12 15" id="KW-0539">Nucleus</keyword>
<evidence type="ECO:0000259" key="18">
    <source>
        <dbReference type="PROSITE" id="PS51569"/>
    </source>
</evidence>
<feature type="binding site" evidence="16">
    <location>
        <position position="382"/>
    </location>
    <ligand>
        <name>S-adenosyl-L-methionine</name>
        <dbReference type="ChEBI" id="CHEBI:59789"/>
    </ligand>
</feature>
<evidence type="ECO:0000256" key="2">
    <source>
        <dbReference type="ARBA" id="ARBA00004123"/>
    </source>
</evidence>
<dbReference type="EMBL" id="MU855402">
    <property type="protein sequence ID" value="KAK3904343.1"/>
    <property type="molecule type" value="Genomic_DNA"/>
</dbReference>
<dbReference type="Gene3D" id="1.10.260.170">
    <property type="match status" value="1"/>
</dbReference>
<dbReference type="FunFam" id="3.40.50.150:FF:000033">
    <property type="entry name" value="Histone-lysine N-methyltransferase, H3 lysine-79 specific"/>
    <property type="match status" value="1"/>
</dbReference>
<evidence type="ECO:0000256" key="1">
    <source>
        <dbReference type="ARBA" id="ARBA00003482"/>
    </source>
</evidence>
<feature type="compositionally biased region" description="Low complexity" evidence="17">
    <location>
        <begin position="106"/>
        <end position="117"/>
    </location>
</feature>
<dbReference type="CDD" id="cd02440">
    <property type="entry name" value="AdoMet_MTases"/>
    <property type="match status" value="1"/>
</dbReference>
<protein>
    <recommendedName>
        <fullName evidence="4 15">Histone-lysine N-methyltransferase, H3 lysine-79 specific</fullName>
        <ecNumber evidence="3 15">2.1.1.360</ecNumber>
    </recommendedName>
    <alternativeName>
        <fullName evidence="13 15">Histone H3-K79 methyltransferase</fullName>
    </alternativeName>
</protein>
<evidence type="ECO:0000256" key="15">
    <source>
        <dbReference type="PIRNR" id="PIRNR017570"/>
    </source>
</evidence>
<comment type="subcellular location">
    <subcellularLocation>
        <location evidence="2 15">Nucleus</location>
    </subcellularLocation>
</comment>
<dbReference type="PROSITE" id="PS51569">
    <property type="entry name" value="DOT1"/>
    <property type="match status" value="1"/>
</dbReference>
<comment type="similarity">
    <text evidence="15">Belongs to the class I-like SAM-binding methyltransferase superfamily. DOT1 family.</text>
</comment>
<dbReference type="GO" id="GO:0005634">
    <property type="term" value="C:nucleus"/>
    <property type="evidence" value="ECO:0007669"/>
    <property type="project" value="UniProtKB-SubCell"/>
</dbReference>
<dbReference type="SUPFAM" id="SSF53335">
    <property type="entry name" value="S-adenosyl-L-methionine-dependent methyltransferases"/>
    <property type="match status" value="1"/>
</dbReference>
<evidence type="ECO:0000256" key="11">
    <source>
        <dbReference type="ARBA" id="ARBA00023163"/>
    </source>
</evidence>
<feature type="binding site" evidence="16">
    <location>
        <begin position="333"/>
        <end position="336"/>
    </location>
    <ligand>
        <name>S-adenosyl-L-methionine</name>
        <dbReference type="ChEBI" id="CHEBI:59789"/>
    </ligand>
</feature>
<dbReference type="EC" id="2.1.1.360" evidence="3 15"/>
<keyword evidence="5 15" id="KW-0489">Methyltransferase</keyword>
<comment type="caution">
    <text evidence="19">The sequence shown here is derived from an EMBL/GenBank/DDBJ whole genome shotgun (WGS) entry which is preliminary data.</text>
</comment>
<sequence length="512" mass="55850">MSIFNQKSKFKVKTEVRKVKQAVAPAPPKKSGGCGGGSSNGALSRPSLSAPSSAHGTPRASPIPSSLTAAAAAARRLNNSSHSPESKVGSSSSTGTASRKRRAPPSRRSPATASPAPVLSDSEPASDDDDDWAETLDRSKRRKRAHTEDPSRRLRHPKLWPGQGEEEKARIVHAVDVAGLADKCQPVMGLGRDEVAVRLRYPGAKYYERYELVWGKDKIDGAVDIMKVVELVASTYLTGSEAKPFLDKNDGICRRLEKSKNTQDGKGFKAALFEYNEQLLALQKSGAISKNISALRGIPQELVEFILDQVYDRTVAPKVDLLAKYENGTDNVYGELLHPFITNIFDRTKLSSGMVFVDLGSGVGNVTLQAALERGCESWGCEMMENACNLAEEQKKEFAARCRMWGIAPGKVYLERGDFRKSERTLAALKRADVVLVNNQAFTAQLNDHLVNMFLDLKIGCKIVSLKTFVHDTKNAANDVATSILDVEDLTYPEGYVSWTNAAGAFCISTRK</sequence>
<evidence type="ECO:0000256" key="8">
    <source>
        <dbReference type="ARBA" id="ARBA00022737"/>
    </source>
</evidence>
<dbReference type="Gene3D" id="3.40.50.150">
    <property type="entry name" value="Vaccinia Virus protein VP39"/>
    <property type="match status" value="1"/>
</dbReference>
<reference evidence="19" key="1">
    <citation type="journal article" date="2023" name="Mol. Phylogenet. Evol.">
        <title>Genome-scale phylogeny and comparative genomics of the fungal order Sordariales.</title>
        <authorList>
            <person name="Hensen N."/>
            <person name="Bonometti L."/>
            <person name="Westerberg I."/>
            <person name="Brannstrom I.O."/>
            <person name="Guillou S."/>
            <person name="Cros-Aarteil S."/>
            <person name="Calhoun S."/>
            <person name="Haridas S."/>
            <person name="Kuo A."/>
            <person name="Mondo S."/>
            <person name="Pangilinan J."/>
            <person name="Riley R."/>
            <person name="LaButti K."/>
            <person name="Andreopoulos B."/>
            <person name="Lipzen A."/>
            <person name="Chen C."/>
            <person name="Yan M."/>
            <person name="Daum C."/>
            <person name="Ng V."/>
            <person name="Clum A."/>
            <person name="Steindorff A."/>
            <person name="Ohm R.A."/>
            <person name="Martin F."/>
            <person name="Silar P."/>
            <person name="Natvig D.O."/>
            <person name="Lalanne C."/>
            <person name="Gautier V."/>
            <person name="Ament-Velasquez S.L."/>
            <person name="Kruys A."/>
            <person name="Hutchinson M.I."/>
            <person name="Powell A.J."/>
            <person name="Barry K."/>
            <person name="Miller A.N."/>
            <person name="Grigoriev I.V."/>
            <person name="Debuchy R."/>
            <person name="Gladieux P."/>
            <person name="Hiltunen Thoren M."/>
            <person name="Johannesson H."/>
        </authorList>
    </citation>
    <scope>NUCLEOTIDE SEQUENCE</scope>
    <source>
        <strain evidence="19">CBS 103.79</strain>
    </source>
</reference>
<dbReference type="GO" id="GO:0000781">
    <property type="term" value="C:chromosome, telomeric region"/>
    <property type="evidence" value="ECO:0007669"/>
    <property type="project" value="GOC"/>
</dbReference>
<feature type="domain" description="DOT1" evidence="18">
    <location>
        <begin position="208"/>
        <end position="512"/>
    </location>
</feature>
<comment type="function">
    <text evidence="1 15">Histone methyltransferase that specifically trimethylates histone H3 to form H3K79me3. This methylation is required for telomere silencing and for the pachytene checkpoint during the meiotic cell cycle by allowing the recruitment of RAD9 to double strand breaks. Nucleosomes are preferred as substrate compared to free histone.</text>
</comment>
<evidence type="ECO:0000256" key="9">
    <source>
        <dbReference type="ARBA" id="ARBA00022853"/>
    </source>
</evidence>
<evidence type="ECO:0000256" key="3">
    <source>
        <dbReference type="ARBA" id="ARBA00012190"/>
    </source>
</evidence>
<evidence type="ECO:0000256" key="6">
    <source>
        <dbReference type="ARBA" id="ARBA00022679"/>
    </source>
</evidence>
<evidence type="ECO:0000256" key="14">
    <source>
        <dbReference type="ARBA" id="ARBA00047770"/>
    </source>
</evidence>
<evidence type="ECO:0000256" key="17">
    <source>
        <dbReference type="SAM" id="MobiDB-lite"/>
    </source>
</evidence>
<keyword evidence="20" id="KW-1185">Reference proteome</keyword>
<feature type="binding site" evidence="16">
    <location>
        <begin position="418"/>
        <end position="419"/>
    </location>
    <ligand>
        <name>S-adenosyl-L-methionine</name>
        <dbReference type="ChEBI" id="CHEBI:59789"/>
    </ligand>
</feature>
<gene>
    <name evidence="19" type="ORF">C8A05DRAFT_31881</name>
</gene>
<evidence type="ECO:0000313" key="20">
    <source>
        <dbReference type="Proteomes" id="UP001303889"/>
    </source>
</evidence>
<feature type="compositionally biased region" description="Low complexity" evidence="17">
    <location>
        <begin position="40"/>
        <end position="83"/>
    </location>
</feature>
<keyword evidence="11 15" id="KW-0804">Transcription</keyword>
<evidence type="ECO:0000256" key="4">
    <source>
        <dbReference type="ARBA" id="ARBA00020987"/>
    </source>
</evidence>
<dbReference type="PANTHER" id="PTHR21451:SF0">
    <property type="entry name" value="HISTONE-LYSINE N-METHYLTRANSFERASE, H3 LYSINE-79 SPECIFIC"/>
    <property type="match status" value="1"/>
</dbReference>
<keyword evidence="9 15" id="KW-0156">Chromatin regulator</keyword>
<comment type="catalytic activity">
    <reaction evidence="14 15">
        <text>L-lysyl(79)-[histone H3] + 3 S-adenosyl-L-methionine = N(6),N(6),N(6)-trimethyl-L-lysyl(79)-[histone H3] + 3 S-adenosyl-L-homocysteine + 3 H(+)</text>
        <dbReference type="Rhea" id="RHEA:60328"/>
        <dbReference type="Rhea" id="RHEA-COMP:15549"/>
        <dbReference type="Rhea" id="RHEA-COMP:15552"/>
        <dbReference type="ChEBI" id="CHEBI:15378"/>
        <dbReference type="ChEBI" id="CHEBI:29969"/>
        <dbReference type="ChEBI" id="CHEBI:57856"/>
        <dbReference type="ChEBI" id="CHEBI:59789"/>
        <dbReference type="ChEBI" id="CHEBI:61961"/>
        <dbReference type="EC" id="2.1.1.360"/>
    </reaction>
</comment>
<dbReference type="InterPro" id="IPR025789">
    <property type="entry name" value="DOT1_dom"/>
</dbReference>
<keyword evidence="8" id="KW-0677">Repeat</keyword>
<dbReference type="PANTHER" id="PTHR21451">
    <property type="entry name" value="HISTONE H3 METHYLTRANSFERASE"/>
    <property type="match status" value="1"/>
</dbReference>
<evidence type="ECO:0000256" key="13">
    <source>
        <dbReference type="ARBA" id="ARBA00029821"/>
    </source>
</evidence>
<dbReference type="PIRSF" id="PIRSF017570">
    <property type="entry name" value="Histone_H3-K79_MeTrfase"/>
    <property type="match status" value="1"/>
</dbReference>
<keyword evidence="7 15" id="KW-0949">S-adenosyl-L-methionine</keyword>
<evidence type="ECO:0000256" key="16">
    <source>
        <dbReference type="PIRSR" id="PIRSR017570-1"/>
    </source>
</evidence>
<dbReference type="GO" id="GO:0000077">
    <property type="term" value="P:DNA damage checkpoint signaling"/>
    <property type="evidence" value="ECO:0007669"/>
    <property type="project" value="InterPro"/>
</dbReference>
<evidence type="ECO:0000256" key="12">
    <source>
        <dbReference type="ARBA" id="ARBA00023242"/>
    </source>
</evidence>
<accession>A0AAN6MQX5</accession>
<dbReference type="AlphaFoldDB" id="A0AAN6MQX5"/>
<dbReference type="GO" id="GO:0031509">
    <property type="term" value="P:subtelomeric heterochromatin formation"/>
    <property type="evidence" value="ECO:0007669"/>
    <property type="project" value="InterPro"/>
</dbReference>
<proteinExistence type="inferred from homology"/>
<dbReference type="InterPro" id="IPR021162">
    <property type="entry name" value="Dot1"/>
</dbReference>
<feature type="region of interest" description="Disordered" evidence="17">
    <location>
        <begin position="1"/>
        <end position="166"/>
    </location>
</feature>
<dbReference type="GO" id="GO:0140956">
    <property type="term" value="F:histone H3K79 trimethyltransferase activity"/>
    <property type="evidence" value="ECO:0007669"/>
    <property type="project" value="UniProtKB-EC"/>
</dbReference>